<feature type="region of interest" description="Disordered" evidence="1">
    <location>
        <begin position="1"/>
        <end position="62"/>
    </location>
</feature>
<protein>
    <submittedName>
        <fullName evidence="2">Uncharacterized protein</fullName>
    </submittedName>
</protein>
<name>A0AAW2KER5_SESRA</name>
<accession>A0AAW2KER5</accession>
<evidence type="ECO:0000256" key="1">
    <source>
        <dbReference type="SAM" id="MobiDB-lite"/>
    </source>
</evidence>
<feature type="compositionally biased region" description="Polar residues" evidence="1">
    <location>
        <begin position="39"/>
        <end position="49"/>
    </location>
</feature>
<sequence>MHLANCLRAPEKPKPVGLTNPPEWVEWRETSGSLELPPTSDSSNTSSAAQKPPLPNGELDWN</sequence>
<gene>
    <name evidence="2" type="ORF">Sradi_5960200</name>
</gene>
<reference evidence="2" key="1">
    <citation type="submission" date="2020-06" db="EMBL/GenBank/DDBJ databases">
        <authorList>
            <person name="Li T."/>
            <person name="Hu X."/>
            <person name="Zhang T."/>
            <person name="Song X."/>
            <person name="Zhang H."/>
            <person name="Dai N."/>
            <person name="Sheng W."/>
            <person name="Hou X."/>
            <person name="Wei L."/>
        </authorList>
    </citation>
    <scope>NUCLEOTIDE SEQUENCE</scope>
    <source>
        <strain evidence="2">G02</strain>
        <tissue evidence="2">Leaf</tissue>
    </source>
</reference>
<comment type="caution">
    <text evidence="2">The sequence shown here is derived from an EMBL/GenBank/DDBJ whole genome shotgun (WGS) entry which is preliminary data.</text>
</comment>
<evidence type="ECO:0000313" key="2">
    <source>
        <dbReference type="EMBL" id="KAL0305429.1"/>
    </source>
</evidence>
<proteinExistence type="predicted"/>
<organism evidence="2">
    <name type="scientific">Sesamum radiatum</name>
    <name type="common">Black benniseed</name>
    <dbReference type="NCBI Taxonomy" id="300843"/>
    <lineage>
        <taxon>Eukaryota</taxon>
        <taxon>Viridiplantae</taxon>
        <taxon>Streptophyta</taxon>
        <taxon>Embryophyta</taxon>
        <taxon>Tracheophyta</taxon>
        <taxon>Spermatophyta</taxon>
        <taxon>Magnoliopsida</taxon>
        <taxon>eudicotyledons</taxon>
        <taxon>Gunneridae</taxon>
        <taxon>Pentapetalae</taxon>
        <taxon>asterids</taxon>
        <taxon>lamiids</taxon>
        <taxon>Lamiales</taxon>
        <taxon>Pedaliaceae</taxon>
        <taxon>Sesamum</taxon>
    </lineage>
</organism>
<dbReference type="EMBL" id="JACGWJ010000028">
    <property type="protein sequence ID" value="KAL0305429.1"/>
    <property type="molecule type" value="Genomic_DNA"/>
</dbReference>
<dbReference type="AlphaFoldDB" id="A0AAW2KER5"/>
<reference evidence="2" key="2">
    <citation type="journal article" date="2024" name="Plant">
        <title>Genomic evolution and insights into agronomic trait innovations of Sesamum species.</title>
        <authorList>
            <person name="Miao H."/>
            <person name="Wang L."/>
            <person name="Qu L."/>
            <person name="Liu H."/>
            <person name="Sun Y."/>
            <person name="Le M."/>
            <person name="Wang Q."/>
            <person name="Wei S."/>
            <person name="Zheng Y."/>
            <person name="Lin W."/>
            <person name="Duan Y."/>
            <person name="Cao H."/>
            <person name="Xiong S."/>
            <person name="Wang X."/>
            <person name="Wei L."/>
            <person name="Li C."/>
            <person name="Ma Q."/>
            <person name="Ju M."/>
            <person name="Zhao R."/>
            <person name="Li G."/>
            <person name="Mu C."/>
            <person name="Tian Q."/>
            <person name="Mei H."/>
            <person name="Zhang T."/>
            <person name="Gao T."/>
            <person name="Zhang H."/>
        </authorList>
    </citation>
    <scope>NUCLEOTIDE SEQUENCE</scope>
    <source>
        <strain evidence="2">G02</strain>
    </source>
</reference>